<accession>A0A8R1Y075</accession>
<proteinExistence type="predicted"/>
<organism evidence="1 2">
    <name type="scientific">Onchocerca volvulus</name>
    <dbReference type="NCBI Taxonomy" id="6282"/>
    <lineage>
        <taxon>Eukaryota</taxon>
        <taxon>Metazoa</taxon>
        <taxon>Ecdysozoa</taxon>
        <taxon>Nematoda</taxon>
        <taxon>Chromadorea</taxon>
        <taxon>Rhabditida</taxon>
        <taxon>Spirurina</taxon>
        <taxon>Spiruromorpha</taxon>
        <taxon>Filarioidea</taxon>
        <taxon>Onchocercidae</taxon>
        <taxon>Onchocerca</taxon>
    </lineage>
</organism>
<name>A0A8R1Y075_ONCVO</name>
<evidence type="ECO:0000313" key="1">
    <source>
        <dbReference type="EnsemblMetazoa" id="OVOC5509.1"/>
    </source>
</evidence>
<reference evidence="1" key="2">
    <citation type="submission" date="2022-06" db="UniProtKB">
        <authorList>
            <consortium name="EnsemblMetazoa"/>
        </authorList>
    </citation>
    <scope>IDENTIFICATION</scope>
</reference>
<keyword evidence="2" id="KW-1185">Reference proteome</keyword>
<protein>
    <submittedName>
        <fullName evidence="1">Uncharacterized protein</fullName>
    </submittedName>
</protein>
<dbReference type="Proteomes" id="UP000024404">
    <property type="component" value="Unassembled WGS sequence"/>
</dbReference>
<dbReference type="AlphaFoldDB" id="A0A8R1Y075"/>
<dbReference type="EnsemblMetazoa" id="OVOC5509.1">
    <property type="protein sequence ID" value="OVOC5509.1"/>
    <property type="gene ID" value="WBGene00242318"/>
</dbReference>
<reference evidence="2" key="1">
    <citation type="submission" date="2013-10" db="EMBL/GenBank/DDBJ databases">
        <title>Genome sequencing of Onchocerca volvulus.</title>
        <authorList>
            <person name="Cotton J."/>
            <person name="Tsai J."/>
            <person name="Stanley E."/>
            <person name="Tracey A."/>
            <person name="Holroyd N."/>
            <person name="Lustigman S."/>
            <person name="Berriman M."/>
        </authorList>
    </citation>
    <scope>NUCLEOTIDE SEQUENCE</scope>
</reference>
<sequence>MISVLRLGSTRTCEWFRTFEKVRDICVESTLDFIDTAYFTLALHAACASRQKSYATIFDYDIICIGSHSVVQFSRPSLDRINETIE</sequence>
<evidence type="ECO:0000313" key="2">
    <source>
        <dbReference type="Proteomes" id="UP000024404"/>
    </source>
</evidence>
<dbReference type="EMBL" id="CMVM020000161">
    <property type="status" value="NOT_ANNOTATED_CDS"/>
    <property type="molecule type" value="Genomic_DNA"/>
</dbReference>